<evidence type="ECO:0000256" key="1">
    <source>
        <dbReference type="SAM" id="Phobius"/>
    </source>
</evidence>
<evidence type="ECO:0000313" key="3">
    <source>
        <dbReference type="EMBL" id="AOR80696.1"/>
    </source>
</evidence>
<proteinExistence type="predicted"/>
<name>A0A1D8AEZ6_9SPHN</name>
<dbReference type="InterPro" id="IPR051474">
    <property type="entry name" value="Anti-sigma-K/W_factor"/>
</dbReference>
<dbReference type="RefSeq" id="WP_008832980.1">
    <property type="nucleotide sequence ID" value="NZ_CP017077.1"/>
</dbReference>
<dbReference type="PANTHER" id="PTHR37461:SF1">
    <property type="entry name" value="ANTI-SIGMA-K FACTOR RSKA"/>
    <property type="match status" value="1"/>
</dbReference>
<dbReference type="KEGG" id="nre:BES08_28175"/>
<evidence type="ECO:0000259" key="2">
    <source>
        <dbReference type="Pfam" id="PF10099"/>
    </source>
</evidence>
<dbReference type="GO" id="GO:0016989">
    <property type="term" value="F:sigma factor antagonist activity"/>
    <property type="evidence" value="ECO:0007669"/>
    <property type="project" value="TreeGrafter"/>
</dbReference>
<dbReference type="AlphaFoldDB" id="A0A1D8AEZ6"/>
<keyword evidence="3" id="KW-0614">Plasmid</keyword>
<dbReference type="EMBL" id="CP017077">
    <property type="protein sequence ID" value="AOR80696.1"/>
    <property type="molecule type" value="Genomic_DNA"/>
</dbReference>
<dbReference type="GO" id="GO:0006417">
    <property type="term" value="P:regulation of translation"/>
    <property type="evidence" value="ECO:0007669"/>
    <property type="project" value="TreeGrafter"/>
</dbReference>
<feature type="transmembrane region" description="Helical" evidence="1">
    <location>
        <begin position="89"/>
        <end position="110"/>
    </location>
</feature>
<dbReference type="OrthoDB" id="9816387at2"/>
<sequence length="228" mass="23720">MVDAAEEQDRGALAAELALGLLEGAERAQALRLCLSDPVFAREVEGWTTRLSPLLDALPPVLPSSRVWHTVAARIGAAPEAPSPNRLHAWRAGALMSGAIAAALALFVVLRPVEPTARMPMAVSQLKGTNEAQVLAISYDPHNGILQVGSQAEPGDGKHAELWVIPQDGVPRSLGMMAHQGGAIPVDPAMRPLIAAGATLAVTMEDPATAPHAAPSSLPVMTGKISMI</sequence>
<keyword evidence="1" id="KW-1133">Transmembrane helix</keyword>
<dbReference type="GO" id="GO:0005886">
    <property type="term" value="C:plasma membrane"/>
    <property type="evidence" value="ECO:0007669"/>
    <property type="project" value="InterPro"/>
</dbReference>
<keyword evidence="1" id="KW-0472">Membrane</keyword>
<feature type="domain" description="Anti-sigma K factor RskA C-terminal" evidence="2">
    <location>
        <begin position="99"/>
        <end position="211"/>
    </location>
</feature>
<dbReference type="InterPro" id="IPR018764">
    <property type="entry name" value="RskA_C"/>
</dbReference>
<geneLocation type="plasmid" evidence="3 4">
    <name>pSA2</name>
</geneLocation>
<dbReference type="PANTHER" id="PTHR37461">
    <property type="entry name" value="ANTI-SIGMA-K FACTOR RSKA"/>
    <property type="match status" value="1"/>
</dbReference>
<accession>A0A1D8AEZ6</accession>
<reference evidence="4" key="1">
    <citation type="journal article" date="2017" name="J. Biotechnol.">
        <title>Complete genome sequence of Novosphingobium resinovorum SA1, a versatile xenobiotic-degrading bacterium capable of utilizing sulfanilic acid.</title>
        <authorList>
            <person name="Hegedus B."/>
            <person name="Kos P.B."/>
            <person name="Balint B."/>
            <person name="Maroti G."/>
            <person name="Gan H.M."/>
            <person name="Perei K."/>
            <person name="Rakhely G."/>
        </authorList>
    </citation>
    <scope>NUCLEOTIDE SEQUENCE [LARGE SCALE GENOMIC DNA]</scope>
    <source>
        <strain evidence="4">SA1</strain>
    </source>
</reference>
<keyword evidence="1" id="KW-0812">Transmembrane</keyword>
<gene>
    <name evidence="3" type="ORF">BES08_28175</name>
</gene>
<dbReference type="Proteomes" id="UP000094626">
    <property type="component" value="Plasmid pSA2"/>
</dbReference>
<keyword evidence="4" id="KW-1185">Reference proteome</keyword>
<organism evidence="3 4">
    <name type="scientific">Novosphingobium resinovorum</name>
    <dbReference type="NCBI Taxonomy" id="158500"/>
    <lineage>
        <taxon>Bacteria</taxon>
        <taxon>Pseudomonadati</taxon>
        <taxon>Pseudomonadota</taxon>
        <taxon>Alphaproteobacteria</taxon>
        <taxon>Sphingomonadales</taxon>
        <taxon>Sphingomonadaceae</taxon>
        <taxon>Novosphingobium</taxon>
    </lineage>
</organism>
<evidence type="ECO:0000313" key="4">
    <source>
        <dbReference type="Proteomes" id="UP000094626"/>
    </source>
</evidence>
<dbReference type="Pfam" id="PF10099">
    <property type="entry name" value="RskA_C"/>
    <property type="match status" value="1"/>
</dbReference>
<protein>
    <recommendedName>
        <fullName evidence="2">Anti-sigma K factor RskA C-terminal domain-containing protein</fullName>
    </recommendedName>
</protein>